<evidence type="ECO:0000256" key="3">
    <source>
        <dbReference type="ARBA" id="ARBA00023274"/>
    </source>
</evidence>
<accession>A0AA97P560</accession>
<dbReference type="Proteomes" id="UP000011086">
    <property type="component" value="Unassembled WGS sequence"/>
</dbReference>
<gene>
    <name evidence="6" type="ORF">OOU_Y34scaffold00224g22</name>
</gene>
<dbReference type="GO" id="GO:0003735">
    <property type="term" value="F:structural constituent of ribosome"/>
    <property type="evidence" value="ECO:0007669"/>
    <property type="project" value="InterPro"/>
</dbReference>
<dbReference type="GO" id="GO:0006412">
    <property type="term" value="P:translation"/>
    <property type="evidence" value="ECO:0007669"/>
    <property type="project" value="InterPro"/>
</dbReference>
<dbReference type="PANTHER" id="PTHR12934:SF11">
    <property type="entry name" value="LARGE RIBOSOMAL SUBUNIT PROTEIN UL15M"/>
    <property type="match status" value="1"/>
</dbReference>
<dbReference type="InterPro" id="IPR005749">
    <property type="entry name" value="Ribosomal_uL15_bac-type"/>
</dbReference>
<proteinExistence type="inferred from homology"/>
<feature type="region of interest" description="Disordered" evidence="4">
    <location>
        <begin position="56"/>
        <end position="92"/>
    </location>
</feature>
<dbReference type="GO" id="GO:0005762">
    <property type="term" value="C:mitochondrial large ribosomal subunit"/>
    <property type="evidence" value="ECO:0007669"/>
    <property type="project" value="TreeGrafter"/>
</dbReference>
<dbReference type="AlphaFoldDB" id="A0AA97P560"/>
<protein>
    <submittedName>
        <fullName evidence="6">54S ribosomal protein L10</fullName>
    </submittedName>
</protein>
<dbReference type="SUPFAM" id="SSF52080">
    <property type="entry name" value="Ribosomal proteins L15p and L18e"/>
    <property type="match status" value="1"/>
</dbReference>
<keyword evidence="3" id="KW-0687">Ribonucleoprotein</keyword>
<dbReference type="NCBIfam" id="TIGR01071">
    <property type="entry name" value="rplO_bact"/>
    <property type="match status" value="1"/>
</dbReference>
<evidence type="ECO:0000313" key="6">
    <source>
        <dbReference type="EMBL" id="ELQ42208.1"/>
    </source>
</evidence>
<dbReference type="InterPro" id="IPR036227">
    <property type="entry name" value="Ribosomal_uL15/eL18_sf"/>
</dbReference>
<dbReference type="PANTHER" id="PTHR12934">
    <property type="entry name" value="50S RIBOSOMAL PROTEIN L15"/>
    <property type="match status" value="1"/>
</dbReference>
<dbReference type="InterPro" id="IPR021131">
    <property type="entry name" value="Ribosomal_uL15/eL18"/>
</dbReference>
<sequence>MPPRLPLAQAARSCRASLTTATTTPIISSTPSITTLLGALSLQTRRQASILANLRDNPGAYNKRKRVGRGPSSGYGKTAGRGQKGRKARGAVNPWFQGGQTSLLGLESSGRADRKMFFPNTSRAEDLAEVNLDRLQAWIDSGRIDATQQITPREMVRSGLAARGKDGIKIIARGSEKLKTPIDIVASRVSASAIDAIEALGGKVQTRYYTKQTIQRLVRGEMVHTTEPLPVGAEHVERILTERRSQTKHMYRMPDPTSRWDIEYYRDPAHRGYLSYQLAPGDSPSLFFKVPKTFAPKVDQAEGAQKKKKDLGDNKMW</sequence>
<dbReference type="EMBL" id="JH793826">
    <property type="protein sequence ID" value="ELQ42208.1"/>
    <property type="molecule type" value="Genomic_DNA"/>
</dbReference>
<name>A0AA97P560_PYRO3</name>
<evidence type="ECO:0000256" key="1">
    <source>
        <dbReference type="ARBA" id="ARBA00007320"/>
    </source>
</evidence>
<feature type="region of interest" description="Disordered" evidence="4">
    <location>
        <begin position="298"/>
        <end position="317"/>
    </location>
</feature>
<reference evidence="6" key="1">
    <citation type="journal article" date="2012" name="PLoS Genet.">
        <title>Comparative analysis of the genomes of two field isolates of the rice blast fungus Magnaporthe oryzae.</title>
        <authorList>
            <person name="Xue M."/>
            <person name="Yang J."/>
            <person name="Li Z."/>
            <person name="Hu S."/>
            <person name="Yao N."/>
            <person name="Dean R.A."/>
            <person name="Zhao W."/>
            <person name="Shen M."/>
            <person name="Zhang H."/>
            <person name="Li C."/>
            <person name="Liu L."/>
            <person name="Cao L."/>
            <person name="Xu X."/>
            <person name="Xing Y."/>
            <person name="Hsiang T."/>
            <person name="Zhang Z."/>
            <person name="Xu J.R."/>
            <person name="Peng Y.L."/>
        </authorList>
    </citation>
    <scope>NUCLEOTIDE SEQUENCE</scope>
    <source>
        <strain evidence="6">Y34</strain>
    </source>
</reference>
<comment type="similarity">
    <text evidence="1">Belongs to the universal ribosomal protein uL15 family.</text>
</comment>
<organism evidence="6">
    <name type="scientific">Pyricularia oryzae (strain Y34)</name>
    <name type="common">Rice blast fungus</name>
    <name type="synonym">Magnaporthe oryzae</name>
    <dbReference type="NCBI Taxonomy" id="1143189"/>
    <lineage>
        <taxon>Eukaryota</taxon>
        <taxon>Fungi</taxon>
        <taxon>Dikarya</taxon>
        <taxon>Ascomycota</taxon>
        <taxon>Pezizomycotina</taxon>
        <taxon>Sordariomycetes</taxon>
        <taxon>Sordariomycetidae</taxon>
        <taxon>Magnaporthales</taxon>
        <taxon>Pyriculariaceae</taxon>
        <taxon>Pyricularia</taxon>
    </lineage>
</organism>
<dbReference type="Pfam" id="PF00828">
    <property type="entry name" value="Ribosomal_L27A"/>
    <property type="match status" value="1"/>
</dbReference>
<evidence type="ECO:0000259" key="5">
    <source>
        <dbReference type="Pfam" id="PF00828"/>
    </source>
</evidence>
<dbReference type="Gene3D" id="3.100.10.10">
    <property type="match status" value="1"/>
</dbReference>
<dbReference type="InterPro" id="IPR030878">
    <property type="entry name" value="Ribosomal_uL15"/>
</dbReference>
<dbReference type="HAMAP" id="MF_01341">
    <property type="entry name" value="Ribosomal_uL15"/>
    <property type="match status" value="1"/>
</dbReference>
<feature type="domain" description="Large ribosomal subunit protein uL15/eL18" evidence="5">
    <location>
        <begin position="129"/>
        <end position="205"/>
    </location>
</feature>
<evidence type="ECO:0000256" key="2">
    <source>
        <dbReference type="ARBA" id="ARBA00022980"/>
    </source>
</evidence>
<keyword evidence="2 6" id="KW-0689">Ribosomal protein</keyword>
<evidence type="ECO:0000256" key="4">
    <source>
        <dbReference type="SAM" id="MobiDB-lite"/>
    </source>
</evidence>